<evidence type="ECO:0000256" key="4">
    <source>
        <dbReference type="SAM" id="MobiDB-lite"/>
    </source>
</evidence>
<proteinExistence type="inferred from homology"/>
<evidence type="ECO:0000256" key="2">
    <source>
        <dbReference type="ARBA" id="ARBA00010895"/>
    </source>
</evidence>
<evidence type="ECO:0000313" key="5">
    <source>
        <dbReference type="EMBL" id="KAG2225403.1"/>
    </source>
</evidence>
<evidence type="ECO:0000256" key="3">
    <source>
        <dbReference type="ARBA" id="ARBA00013566"/>
    </source>
</evidence>
<dbReference type="AlphaFoldDB" id="A0A8H7SC95"/>
<reference evidence="5 6" key="1">
    <citation type="submission" date="2020-12" db="EMBL/GenBank/DDBJ databases">
        <title>Metabolic potential, ecology and presence of endohyphal bacteria is reflected in genomic diversity of Mucoromycotina.</title>
        <authorList>
            <person name="Muszewska A."/>
            <person name="Okrasinska A."/>
            <person name="Steczkiewicz K."/>
            <person name="Drgas O."/>
            <person name="Orlowska M."/>
            <person name="Perlinska-Lenart U."/>
            <person name="Aleksandrzak-Piekarczyk T."/>
            <person name="Szatraj K."/>
            <person name="Zielenkiewicz U."/>
            <person name="Pilsyk S."/>
            <person name="Malc E."/>
            <person name="Mieczkowski P."/>
            <person name="Kruszewska J.S."/>
            <person name="Biernat P."/>
            <person name="Pawlowska J."/>
        </authorList>
    </citation>
    <scope>NUCLEOTIDE SEQUENCE [LARGE SCALE GENOMIC DNA]</scope>
    <source>
        <strain evidence="5 6">CBS 142.35</strain>
    </source>
</reference>
<comment type="caution">
    <text evidence="5">The sequence shown here is derived from an EMBL/GenBank/DDBJ whole genome shotgun (WGS) entry which is preliminary data.</text>
</comment>
<evidence type="ECO:0000313" key="6">
    <source>
        <dbReference type="Proteomes" id="UP000646827"/>
    </source>
</evidence>
<accession>A0A8H7SC95</accession>
<dbReference type="Proteomes" id="UP000646827">
    <property type="component" value="Unassembled WGS sequence"/>
</dbReference>
<feature type="region of interest" description="Disordered" evidence="4">
    <location>
        <begin position="100"/>
        <end position="144"/>
    </location>
</feature>
<dbReference type="EMBL" id="JAEPRB010000028">
    <property type="protein sequence ID" value="KAG2225403.1"/>
    <property type="molecule type" value="Genomic_DNA"/>
</dbReference>
<gene>
    <name evidence="5" type="ORF">INT45_010039</name>
</gene>
<comment type="function">
    <text evidence="1">Required for respiratory activity and maintenance and expression of the mitochondrial genome.</text>
</comment>
<sequence>MQSIQQRSMSCFRLLCQQPSRNGINHCIIRNMSNEQQNKWQPKKRLSRIAMNQLRDLYAMSPEHYDIPALSEKFSISQEAVRRIVKSKFIPTHEIAQRQEENRYKAMGERQKLFRKPSRNNNDDHSKLTKNRSHHSNNDHYKKR</sequence>
<dbReference type="InterPro" id="IPR010487">
    <property type="entry name" value="NGRN/Rrg9"/>
</dbReference>
<dbReference type="Pfam" id="PF06413">
    <property type="entry name" value="Neugrin"/>
    <property type="match status" value="1"/>
</dbReference>
<name>A0A8H7SC95_9FUNG</name>
<dbReference type="PANTHER" id="PTHR13475">
    <property type="entry name" value="NEUGRIN"/>
    <property type="match status" value="1"/>
</dbReference>
<evidence type="ECO:0000256" key="1">
    <source>
        <dbReference type="ARBA" id="ARBA00003548"/>
    </source>
</evidence>
<keyword evidence="6" id="KW-1185">Reference proteome</keyword>
<feature type="compositionally biased region" description="Basic and acidic residues" evidence="4">
    <location>
        <begin position="100"/>
        <end position="112"/>
    </location>
</feature>
<dbReference type="PANTHER" id="PTHR13475:SF3">
    <property type="entry name" value="NEUGRIN"/>
    <property type="match status" value="1"/>
</dbReference>
<protein>
    <recommendedName>
        <fullName evidence="3">Required for respiratory growth protein 9, mitochondrial</fullName>
    </recommendedName>
</protein>
<comment type="similarity">
    <text evidence="2">Belongs to the RRG9 family.</text>
</comment>
<organism evidence="5 6">
    <name type="scientific">Circinella minor</name>
    <dbReference type="NCBI Taxonomy" id="1195481"/>
    <lineage>
        <taxon>Eukaryota</taxon>
        <taxon>Fungi</taxon>
        <taxon>Fungi incertae sedis</taxon>
        <taxon>Mucoromycota</taxon>
        <taxon>Mucoromycotina</taxon>
        <taxon>Mucoromycetes</taxon>
        <taxon>Mucorales</taxon>
        <taxon>Lichtheimiaceae</taxon>
        <taxon>Circinella</taxon>
    </lineage>
</organism>
<dbReference type="OrthoDB" id="5578174at2759"/>